<proteinExistence type="predicted"/>
<feature type="non-terminal residue" evidence="1">
    <location>
        <position position="1"/>
    </location>
</feature>
<evidence type="ECO:0000313" key="2">
    <source>
        <dbReference type="Proteomes" id="UP000236333"/>
    </source>
</evidence>
<organism evidence="1 2">
    <name type="scientific">Tetrabaena socialis</name>
    <dbReference type="NCBI Taxonomy" id="47790"/>
    <lineage>
        <taxon>Eukaryota</taxon>
        <taxon>Viridiplantae</taxon>
        <taxon>Chlorophyta</taxon>
        <taxon>core chlorophytes</taxon>
        <taxon>Chlorophyceae</taxon>
        <taxon>CS clade</taxon>
        <taxon>Chlamydomonadales</taxon>
        <taxon>Tetrabaenaceae</taxon>
        <taxon>Tetrabaena</taxon>
    </lineage>
</organism>
<gene>
    <name evidence="1" type="ORF">TSOC_002765</name>
</gene>
<dbReference type="AlphaFoldDB" id="A0A2J8ADA0"/>
<dbReference type="OrthoDB" id="546588at2759"/>
<comment type="caution">
    <text evidence="1">The sequence shown here is derived from an EMBL/GenBank/DDBJ whole genome shotgun (WGS) entry which is preliminary data.</text>
</comment>
<keyword evidence="2" id="KW-1185">Reference proteome</keyword>
<evidence type="ECO:0000313" key="1">
    <source>
        <dbReference type="EMBL" id="PNH10487.1"/>
    </source>
</evidence>
<dbReference type="Proteomes" id="UP000236333">
    <property type="component" value="Unassembled WGS sequence"/>
</dbReference>
<sequence>AGPRVRRSAGGYISWDIGVDLTLHIAGLLTAEHSPFFDDSDLARVAAACACAGNGFMTGIAEAIWQFLSPRYGEELDVRESSDAKQMKAVLKSWGRTQGGTKAELWKRIQDEVVGEHAEDEDEGGKERAAHCPVARGVKRRIREQQVARVSKTKAKDVYGLCKYQLEGVPTVEVLQPSFGPIQTYAVKDLKLIALRTYKNYRELQASQQRNKDWMTNYTNTQDSRRERVVAVLAGRGVCAEDAKRATEHFWHLPYFSDFRPGEGGAEAGPSAEWLSTGAEAAANQAQAWLFHLTRTNYRNHYVMLLENHQFAKPSKYK</sequence>
<feature type="non-terminal residue" evidence="1">
    <location>
        <position position="318"/>
    </location>
</feature>
<dbReference type="EMBL" id="PGGS01000054">
    <property type="protein sequence ID" value="PNH10487.1"/>
    <property type="molecule type" value="Genomic_DNA"/>
</dbReference>
<name>A0A2J8ADA0_9CHLO</name>
<protein>
    <recommendedName>
        <fullName evidence="3">SAP domain-containing protein</fullName>
    </recommendedName>
</protein>
<evidence type="ECO:0008006" key="3">
    <source>
        <dbReference type="Google" id="ProtNLM"/>
    </source>
</evidence>
<accession>A0A2J8ADA0</accession>
<reference evidence="1 2" key="1">
    <citation type="journal article" date="2017" name="Mol. Biol. Evol.">
        <title>The 4-celled Tetrabaena socialis nuclear genome reveals the essential components for genetic control of cell number at the origin of multicellularity in the volvocine lineage.</title>
        <authorList>
            <person name="Featherston J."/>
            <person name="Arakaki Y."/>
            <person name="Hanschen E.R."/>
            <person name="Ferris P.J."/>
            <person name="Michod R.E."/>
            <person name="Olson B.J.S.C."/>
            <person name="Nozaki H."/>
            <person name="Durand P.M."/>
        </authorList>
    </citation>
    <scope>NUCLEOTIDE SEQUENCE [LARGE SCALE GENOMIC DNA]</scope>
    <source>
        <strain evidence="1 2">NIES-571</strain>
    </source>
</reference>